<comment type="caution">
    <text evidence="8">The sequence shown here is derived from an EMBL/GenBank/DDBJ whole genome shotgun (WGS) entry which is preliminary data.</text>
</comment>
<keyword evidence="9" id="KW-1185">Reference proteome</keyword>
<keyword evidence="7" id="KW-0349">Heme</keyword>
<evidence type="ECO:0000313" key="9">
    <source>
        <dbReference type="Proteomes" id="UP000191285"/>
    </source>
</evidence>
<dbReference type="PRINTS" id="PR00463">
    <property type="entry name" value="EP450I"/>
</dbReference>
<evidence type="ECO:0000256" key="6">
    <source>
        <dbReference type="ARBA" id="ARBA00023033"/>
    </source>
</evidence>
<keyword evidence="5 7" id="KW-0408">Iron</keyword>
<dbReference type="STRING" id="303698.A0A1V6T419"/>
<evidence type="ECO:0000313" key="8">
    <source>
        <dbReference type="EMBL" id="OQE21058.1"/>
    </source>
</evidence>
<reference evidence="9" key="1">
    <citation type="journal article" date="2017" name="Nat. Microbiol.">
        <title>Global analysis of biosynthetic gene clusters reveals vast potential of secondary metabolite production in Penicillium species.</title>
        <authorList>
            <person name="Nielsen J.C."/>
            <person name="Grijseels S."/>
            <person name="Prigent S."/>
            <person name="Ji B."/>
            <person name="Dainat J."/>
            <person name="Nielsen K.F."/>
            <person name="Frisvad J.C."/>
            <person name="Workman M."/>
            <person name="Nielsen J."/>
        </authorList>
    </citation>
    <scope>NUCLEOTIDE SEQUENCE [LARGE SCALE GENOMIC DNA]</scope>
    <source>
        <strain evidence="9">IBT 24891</strain>
    </source>
</reference>
<evidence type="ECO:0000256" key="5">
    <source>
        <dbReference type="ARBA" id="ARBA00023004"/>
    </source>
</evidence>
<dbReference type="EMBL" id="MLKD01000012">
    <property type="protein sequence ID" value="OQE21058.1"/>
    <property type="molecule type" value="Genomic_DNA"/>
</dbReference>
<dbReference type="Proteomes" id="UP000191285">
    <property type="component" value="Unassembled WGS sequence"/>
</dbReference>
<dbReference type="InterPro" id="IPR001128">
    <property type="entry name" value="Cyt_P450"/>
</dbReference>
<evidence type="ECO:0000256" key="3">
    <source>
        <dbReference type="ARBA" id="ARBA00022723"/>
    </source>
</evidence>
<dbReference type="OrthoDB" id="1103324at2759"/>
<name>A0A1V6T419_9EURO</name>
<feature type="binding site" description="axial binding residue" evidence="7">
    <location>
        <position position="236"/>
    </location>
    <ligand>
        <name>heme</name>
        <dbReference type="ChEBI" id="CHEBI:30413"/>
    </ligand>
    <ligandPart>
        <name>Fe</name>
        <dbReference type="ChEBI" id="CHEBI:18248"/>
    </ligandPart>
</feature>
<dbReference type="GO" id="GO:0004497">
    <property type="term" value="F:monooxygenase activity"/>
    <property type="evidence" value="ECO:0007669"/>
    <property type="project" value="UniProtKB-KW"/>
</dbReference>
<dbReference type="PANTHER" id="PTHR46300">
    <property type="entry name" value="P450, PUTATIVE (EUROFUNG)-RELATED-RELATED"/>
    <property type="match status" value="1"/>
</dbReference>
<dbReference type="GO" id="GO:0020037">
    <property type="term" value="F:heme binding"/>
    <property type="evidence" value="ECO:0007669"/>
    <property type="project" value="InterPro"/>
</dbReference>
<keyword evidence="6" id="KW-0503">Monooxygenase</keyword>
<proteinExistence type="inferred from homology"/>
<dbReference type="GO" id="GO:0043386">
    <property type="term" value="P:mycotoxin biosynthetic process"/>
    <property type="evidence" value="ECO:0007669"/>
    <property type="project" value="UniProtKB-ARBA"/>
</dbReference>
<keyword evidence="3 7" id="KW-0479">Metal-binding</keyword>
<dbReference type="InterPro" id="IPR050364">
    <property type="entry name" value="Cytochrome_P450_fung"/>
</dbReference>
<organism evidence="8 9">
    <name type="scientific">Penicillium steckii</name>
    <dbReference type="NCBI Taxonomy" id="303698"/>
    <lineage>
        <taxon>Eukaryota</taxon>
        <taxon>Fungi</taxon>
        <taxon>Dikarya</taxon>
        <taxon>Ascomycota</taxon>
        <taxon>Pezizomycotina</taxon>
        <taxon>Eurotiomycetes</taxon>
        <taxon>Eurotiomycetidae</taxon>
        <taxon>Eurotiales</taxon>
        <taxon>Aspergillaceae</taxon>
        <taxon>Penicillium</taxon>
    </lineage>
</organism>
<dbReference type="AlphaFoldDB" id="A0A1V6T419"/>
<keyword evidence="4" id="KW-0560">Oxidoreductase</keyword>
<dbReference type="GO" id="GO:0005506">
    <property type="term" value="F:iron ion binding"/>
    <property type="evidence" value="ECO:0007669"/>
    <property type="project" value="InterPro"/>
</dbReference>
<comment type="similarity">
    <text evidence="2">Belongs to the cytochrome P450 family.</text>
</comment>
<comment type="cofactor">
    <cofactor evidence="1 7">
        <name>heme</name>
        <dbReference type="ChEBI" id="CHEBI:30413"/>
    </cofactor>
</comment>
<dbReference type="InterPro" id="IPR036396">
    <property type="entry name" value="Cyt_P450_sf"/>
</dbReference>
<evidence type="ECO:0000256" key="7">
    <source>
        <dbReference type="PIRSR" id="PIRSR602401-1"/>
    </source>
</evidence>
<dbReference type="SUPFAM" id="SSF48264">
    <property type="entry name" value="Cytochrome P450"/>
    <property type="match status" value="1"/>
</dbReference>
<evidence type="ECO:0000256" key="2">
    <source>
        <dbReference type="ARBA" id="ARBA00010617"/>
    </source>
</evidence>
<gene>
    <name evidence="8" type="ORF">PENSTE_c012G03765</name>
</gene>
<dbReference type="Pfam" id="PF00067">
    <property type="entry name" value="p450"/>
    <property type="match status" value="1"/>
</dbReference>
<dbReference type="PANTHER" id="PTHR46300:SF2">
    <property type="entry name" value="CYTOCHROME P450 MONOOXYGENASE ALNH-RELATED"/>
    <property type="match status" value="1"/>
</dbReference>
<evidence type="ECO:0008006" key="10">
    <source>
        <dbReference type="Google" id="ProtNLM"/>
    </source>
</evidence>
<evidence type="ECO:0000256" key="1">
    <source>
        <dbReference type="ARBA" id="ARBA00001971"/>
    </source>
</evidence>
<dbReference type="InterPro" id="IPR002401">
    <property type="entry name" value="Cyt_P450_E_grp-I"/>
</dbReference>
<evidence type="ECO:0000256" key="4">
    <source>
        <dbReference type="ARBA" id="ARBA00023002"/>
    </source>
</evidence>
<dbReference type="Gene3D" id="1.10.630.10">
    <property type="entry name" value="Cytochrome P450"/>
    <property type="match status" value="1"/>
</dbReference>
<accession>A0A1V6T419</accession>
<sequence length="324" mass="36895">MGPGAAPPVDLFPIFHWLPEKFWGNWIQRSNRVGSNMNKLHRKLLSEIRRRRENPTYQRNSVMDSVLDQNEKLGLTDHQMYFFCGVLVEGASDTTATAILSFIHAMTKWTGVLRKAQEEVDRVVGEGRSPVWEDYDRMPYVAATIKEAMRWRAVVPLAFPHAATEDDWIDGYFIPKGSAVYINVWGLHHDPAYFSNPEMFDLDHFKGKTALAPELASVTDVDLRDHYGYGSGRRICPGMHLAERNLFLAIAKLIWAFDIGPGIDEKTGLTIEPDVDPQTGYQEGLILGARPFACRMSVRSEARRDVIVREFQKVDADVFSKFEF</sequence>
<dbReference type="GO" id="GO:0016705">
    <property type="term" value="F:oxidoreductase activity, acting on paired donors, with incorporation or reduction of molecular oxygen"/>
    <property type="evidence" value="ECO:0007669"/>
    <property type="project" value="InterPro"/>
</dbReference>
<protein>
    <recommendedName>
        <fullName evidence="10">Cytochrome P450</fullName>
    </recommendedName>
</protein>